<evidence type="ECO:0000313" key="2">
    <source>
        <dbReference type="EMBL" id="OJJ37716.1"/>
    </source>
</evidence>
<dbReference type="AlphaFoldDB" id="A0A1L9RRX2"/>
<dbReference type="VEuPathDB" id="FungiDB:ASPWEDRAFT_27074"/>
<gene>
    <name evidence="2" type="ORF">ASPWEDRAFT_27074</name>
</gene>
<name>A0A1L9RRX2_ASPWE</name>
<feature type="compositionally biased region" description="Basic and acidic residues" evidence="1">
    <location>
        <begin position="72"/>
        <end position="94"/>
    </location>
</feature>
<protein>
    <submittedName>
        <fullName evidence="2">Uncharacterized protein</fullName>
    </submittedName>
</protein>
<feature type="region of interest" description="Disordered" evidence="1">
    <location>
        <begin position="72"/>
        <end position="98"/>
    </location>
</feature>
<dbReference type="STRING" id="1073089.A0A1L9RRX2"/>
<proteinExistence type="predicted"/>
<sequence>MSLIQQVLVDEGYKNLNWFERHVAEDRVDDLIVCFAGLSEKIPDFPLAPGPKFHKDYYQVMHGVVPVIEEKQTPSLDSRSESEFDSNQEDHGGTEDPDLISAEAVIKAGWRECKDAQQFVDLVGLGNMAAQCLVLLFSEEKEEVNFITWIKEAAEDYLGQVQHCLQAGLWQGIQWMEIQPSPDKEENDLIFIYSELLTISLCPKNSKLSAYHDLLQRLLPKDENLKPRGLSQSSQEAVFYRDIEDTRRITPAVYEEVLKRFQEFRPREKWLGPFTAIIGPQESGKTSVMGQIAQQGYTYVAYVSFAEPNSTTFLGRSELAHRSRSPEICLANVELCRQIGISPRVFFDLQVRKHFGGFQERLRWALLKCHSDIDSEMFRIRGQFRGKPDHESFSEILTKYVERYKQNQKIIFVCTHAKWKTYQEYHHLMDVKDDELVIKEGHPSVLLCFDESGGLVTIAEDEMVWFEKLIKAICNRSHDQWGEKDRFFSVFLDRKTRDPYLKSPASHKEVFKPIDLD</sequence>
<dbReference type="GeneID" id="63748794"/>
<evidence type="ECO:0000256" key="1">
    <source>
        <dbReference type="SAM" id="MobiDB-lite"/>
    </source>
</evidence>
<dbReference type="Proteomes" id="UP000184383">
    <property type="component" value="Unassembled WGS sequence"/>
</dbReference>
<evidence type="ECO:0000313" key="3">
    <source>
        <dbReference type="Proteomes" id="UP000184383"/>
    </source>
</evidence>
<organism evidence="2 3">
    <name type="scientific">Aspergillus wentii DTO 134E9</name>
    <dbReference type="NCBI Taxonomy" id="1073089"/>
    <lineage>
        <taxon>Eukaryota</taxon>
        <taxon>Fungi</taxon>
        <taxon>Dikarya</taxon>
        <taxon>Ascomycota</taxon>
        <taxon>Pezizomycotina</taxon>
        <taxon>Eurotiomycetes</taxon>
        <taxon>Eurotiomycetidae</taxon>
        <taxon>Eurotiales</taxon>
        <taxon>Aspergillaceae</taxon>
        <taxon>Aspergillus</taxon>
        <taxon>Aspergillus subgen. Cremei</taxon>
    </lineage>
</organism>
<reference evidence="3" key="1">
    <citation type="journal article" date="2017" name="Genome Biol.">
        <title>Comparative genomics reveals high biological diversity and specific adaptations in the industrially and medically important fungal genus Aspergillus.</title>
        <authorList>
            <person name="de Vries R.P."/>
            <person name="Riley R."/>
            <person name="Wiebenga A."/>
            <person name="Aguilar-Osorio G."/>
            <person name="Amillis S."/>
            <person name="Uchima C.A."/>
            <person name="Anderluh G."/>
            <person name="Asadollahi M."/>
            <person name="Askin M."/>
            <person name="Barry K."/>
            <person name="Battaglia E."/>
            <person name="Bayram O."/>
            <person name="Benocci T."/>
            <person name="Braus-Stromeyer S.A."/>
            <person name="Caldana C."/>
            <person name="Canovas D."/>
            <person name="Cerqueira G.C."/>
            <person name="Chen F."/>
            <person name="Chen W."/>
            <person name="Choi C."/>
            <person name="Clum A."/>
            <person name="Dos Santos R.A."/>
            <person name="Damasio A.R."/>
            <person name="Diallinas G."/>
            <person name="Emri T."/>
            <person name="Fekete E."/>
            <person name="Flipphi M."/>
            <person name="Freyberg S."/>
            <person name="Gallo A."/>
            <person name="Gournas C."/>
            <person name="Habgood R."/>
            <person name="Hainaut M."/>
            <person name="Harispe M.L."/>
            <person name="Henrissat B."/>
            <person name="Hilden K.S."/>
            <person name="Hope R."/>
            <person name="Hossain A."/>
            <person name="Karabika E."/>
            <person name="Karaffa L."/>
            <person name="Karanyi Z."/>
            <person name="Krasevec N."/>
            <person name="Kuo A."/>
            <person name="Kusch H."/>
            <person name="LaButti K."/>
            <person name="Lagendijk E.L."/>
            <person name="Lapidus A."/>
            <person name="Levasseur A."/>
            <person name="Lindquist E."/>
            <person name="Lipzen A."/>
            <person name="Logrieco A.F."/>
            <person name="MacCabe A."/>
            <person name="Maekelae M.R."/>
            <person name="Malavazi I."/>
            <person name="Melin P."/>
            <person name="Meyer V."/>
            <person name="Mielnichuk N."/>
            <person name="Miskei M."/>
            <person name="Molnar A.P."/>
            <person name="Mule G."/>
            <person name="Ngan C.Y."/>
            <person name="Orejas M."/>
            <person name="Orosz E."/>
            <person name="Ouedraogo J.P."/>
            <person name="Overkamp K.M."/>
            <person name="Park H.-S."/>
            <person name="Perrone G."/>
            <person name="Piumi F."/>
            <person name="Punt P.J."/>
            <person name="Ram A.F."/>
            <person name="Ramon A."/>
            <person name="Rauscher S."/>
            <person name="Record E."/>
            <person name="Riano-Pachon D.M."/>
            <person name="Robert V."/>
            <person name="Roehrig J."/>
            <person name="Ruller R."/>
            <person name="Salamov A."/>
            <person name="Salih N.S."/>
            <person name="Samson R.A."/>
            <person name="Sandor E."/>
            <person name="Sanguinetti M."/>
            <person name="Schuetze T."/>
            <person name="Sepcic K."/>
            <person name="Shelest E."/>
            <person name="Sherlock G."/>
            <person name="Sophianopoulou V."/>
            <person name="Squina F.M."/>
            <person name="Sun H."/>
            <person name="Susca A."/>
            <person name="Todd R.B."/>
            <person name="Tsang A."/>
            <person name="Unkles S.E."/>
            <person name="van de Wiele N."/>
            <person name="van Rossen-Uffink D."/>
            <person name="Oliveira J.V."/>
            <person name="Vesth T.C."/>
            <person name="Visser J."/>
            <person name="Yu J.-H."/>
            <person name="Zhou M."/>
            <person name="Andersen M.R."/>
            <person name="Archer D.B."/>
            <person name="Baker S.E."/>
            <person name="Benoit I."/>
            <person name="Brakhage A.A."/>
            <person name="Braus G.H."/>
            <person name="Fischer R."/>
            <person name="Frisvad J.C."/>
            <person name="Goldman G.H."/>
            <person name="Houbraken J."/>
            <person name="Oakley B."/>
            <person name="Pocsi I."/>
            <person name="Scazzocchio C."/>
            <person name="Seiboth B."/>
            <person name="vanKuyk P.A."/>
            <person name="Wortman J."/>
            <person name="Dyer P.S."/>
            <person name="Grigoriev I.V."/>
        </authorList>
    </citation>
    <scope>NUCLEOTIDE SEQUENCE [LARGE SCALE GENOMIC DNA]</scope>
    <source>
        <strain evidence="3">DTO 134E9</strain>
    </source>
</reference>
<dbReference type="EMBL" id="KV878211">
    <property type="protein sequence ID" value="OJJ37716.1"/>
    <property type="molecule type" value="Genomic_DNA"/>
</dbReference>
<accession>A0A1L9RRX2</accession>
<dbReference type="RefSeq" id="XP_040691392.1">
    <property type="nucleotide sequence ID" value="XM_040832946.1"/>
</dbReference>
<keyword evidence="3" id="KW-1185">Reference proteome</keyword>
<dbReference type="OrthoDB" id="4472346at2759"/>